<reference evidence="4" key="1">
    <citation type="submission" date="2017-09" db="EMBL/GenBank/DDBJ databases">
        <title>Depth-based differentiation of microbial function through sediment-hosted aquifers and enrichment of novel symbionts in the deep terrestrial subsurface.</title>
        <authorList>
            <person name="Probst A.J."/>
            <person name="Ladd B."/>
            <person name="Jarett J.K."/>
            <person name="Geller-Mcgrath D.E."/>
            <person name="Sieber C.M.K."/>
            <person name="Emerson J.B."/>
            <person name="Anantharaman K."/>
            <person name="Thomas B.C."/>
            <person name="Malmstrom R."/>
            <person name="Stieglmeier M."/>
            <person name="Klingl A."/>
            <person name="Woyke T."/>
            <person name="Ryan C.M."/>
            <person name="Banfield J.F."/>
        </authorList>
    </citation>
    <scope>NUCLEOTIDE SEQUENCE [LARGE SCALE GENOMIC DNA]</scope>
</reference>
<accession>A0A2M7M568</accession>
<dbReference type="Gene3D" id="3.40.50.300">
    <property type="entry name" value="P-loop containing nucleotide triphosphate hydrolases"/>
    <property type="match status" value="1"/>
</dbReference>
<evidence type="ECO:0000313" key="3">
    <source>
        <dbReference type="EMBL" id="PIX77833.1"/>
    </source>
</evidence>
<name>A0A2M7M568_9BACT</name>
<organism evidence="3 4">
    <name type="scientific">bacterium (Candidatus Ratteibacteria) CG_4_10_14_3_um_filter_41_18</name>
    <dbReference type="NCBI Taxonomy" id="2014287"/>
    <lineage>
        <taxon>Bacteria</taxon>
        <taxon>Candidatus Ratteibacteria</taxon>
    </lineage>
</organism>
<dbReference type="Pfam" id="PF13635">
    <property type="entry name" value="DUF4143"/>
    <property type="match status" value="1"/>
</dbReference>
<dbReference type="AlphaFoldDB" id="A0A2M7M568"/>
<protein>
    <recommendedName>
        <fullName evidence="5">ATPase</fullName>
    </recommendedName>
</protein>
<sequence>MVEKIFDRGLRTKIIKFLPDREAIVILGARQTGKTTLLRLLQKEIQPPGQPFCFDLENSRHLEILNSGPEELIQYLKISGANLTVKNYLLIDEVQYLSNPSKFIKLMVDHYSNKFKLILTGSSALLIKMKFKDSLVGRKFVFNLYPLSFREFLIFKNEEKLASLLPDNPFIQKDDPGRFFSQDYQRYLQEFLIYGGFPRVALEADKEKKIKVLGEIVDSYIYQDIRSLFRLKDIAKFNQLVKILAAQSSGLLNIQELSKSVGLPRATISNYLTILQDTYILALISPYFTNKKKEVVKSPKAYFLDTGLRNYLIGNLSFSSTRDDIGRLLENLALASLLKRKEEGSNLCFWRAKNGTEVDFIIQEDGHLFPLEIKRLGKSHRGLLSFLKRYKVERGYIAHQSDFKQEAKFTYLPIWWL</sequence>
<dbReference type="Pfam" id="PF13173">
    <property type="entry name" value="AAA_14"/>
    <property type="match status" value="1"/>
</dbReference>
<dbReference type="SUPFAM" id="SSF52540">
    <property type="entry name" value="P-loop containing nucleoside triphosphate hydrolases"/>
    <property type="match status" value="1"/>
</dbReference>
<evidence type="ECO:0000259" key="1">
    <source>
        <dbReference type="Pfam" id="PF13173"/>
    </source>
</evidence>
<evidence type="ECO:0000259" key="2">
    <source>
        <dbReference type="Pfam" id="PF13635"/>
    </source>
</evidence>
<dbReference type="InterPro" id="IPR027417">
    <property type="entry name" value="P-loop_NTPase"/>
</dbReference>
<feature type="domain" description="DUF4143" evidence="2">
    <location>
        <begin position="223"/>
        <end position="374"/>
    </location>
</feature>
<feature type="domain" description="AAA" evidence="1">
    <location>
        <begin position="21"/>
        <end position="153"/>
    </location>
</feature>
<dbReference type="InterPro" id="IPR041682">
    <property type="entry name" value="AAA_14"/>
</dbReference>
<dbReference type="InterPro" id="IPR025420">
    <property type="entry name" value="DUF4143"/>
</dbReference>
<dbReference type="PANTHER" id="PTHR43566:SF1">
    <property type="entry name" value="AAA+ ATPASE DOMAIN-CONTAINING PROTEIN"/>
    <property type="match status" value="1"/>
</dbReference>
<evidence type="ECO:0000313" key="4">
    <source>
        <dbReference type="Proteomes" id="UP000229703"/>
    </source>
</evidence>
<comment type="caution">
    <text evidence="3">The sequence shown here is derived from an EMBL/GenBank/DDBJ whole genome shotgun (WGS) entry which is preliminary data.</text>
</comment>
<dbReference type="Proteomes" id="UP000229703">
    <property type="component" value="Unassembled WGS sequence"/>
</dbReference>
<evidence type="ECO:0008006" key="5">
    <source>
        <dbReference type="Google" id="ProtNLM"/>
    </source>
</evidence>
<dbReference type="PANTHER" id="PTHR43566">
    <property type="entry name" value="CONSERVED PROTEIN"/>
    <property type="match status" value="1"/>
</dbReference>
<gene>
    <name evidence="3" type="ORF">COZ37_00625</name>
</gene>
<dbReference type="EMBL" id="PFJK01000025">
    <property type="protein sequence ID" value="PIX77833.1"/>
    <property type="molecule type" value="Genomic_DNA"/>
</dbReference>
<proteinExistence type="predicted"/>